<proteinExistence type="predicted"/>
<evidence type="ECO:0000256" key="6">
    <source>
        <dbReference type="SAM" id="Phobius"/>
    </source>
</evidence>
<feature type="transmembrane region" description="Helical" evidence="6">
    <location>
        <begin position="173"/>
        <end position="196"/>
    </location>
</feature>
<feature type="transmembrane region" description="Helical" evidence="6">
    <location>
        <begin position="265"/>
        <end position="288"/>
    </location>
</feature>
<feature type="domain" description="HTTM-like" evidence="7">
    <location>
        <begin position="21"/>
        <end position="299"/>
    </location>
</feature>
<feature type="region of interest" description="Disordered" evidence="5">
    <location>
        <begin position="320"/>
        <end position="346"/>
    </location>
</feature>
<dbReference type="AlphaFoldDB" id="A0AAU2V7A7"/>
<comment type="subcellular location">
    <subcellularLocation>
        <location evidence="1">Endomembrane system</location>
        <topology evidence="1">Multi-pass membrane protein</topology>
    </subcellularLocation>
</comment>
<evidence type="ECO:0000256" key="3">
    <source>
        <dbReference type="ARBA" id="ARBA00022989"/>
    </source>
</evidence>
<dbReference type="InterPro" id="IPR011020">
    <property type="entry name" value="HTTM-like"/>
</dbReference>
<keyword evidence="2 6" id="KW-0812">Transmembrane</keyword>
<dbReference type="InterPro" id="IPR052964">
    <property type="entry name" value="Sporulation_signal_mat"/>
</dbReference>
<accession>A0AAU2V7A7</accession>
<evidence type="ECO:0000256" key="5">
    <source>
        <dbReference type="SAM" id="MobiDB-lite"/>
    </source>
</evidence>
<feature type="transmembrane region" description="Helical" evidence="6">
    <location>
        <begin position="89"/>
        <end position="112"/>
    </location>
</feature>
<feature type="transmembrane region" description="Helical" evidence="6">
    <location>
        <begin position="26"/>
        <end position="46"/>
    </location>
</feature>
<dbReference type="GO" id="GO:0012505">
    <property type="term" value="C:endomembrane system"/>
    <property type="evidence" value="ECO:0007669"/>
    <property type="project" value="UniProtKB-SubCell"/>
</dbReference>
<dbReference type="PANTHER" id="PTHR39535">
    <property type="entry name" value="SPORULATION-DELAYING PROTEIN SDPB"/>
    <property type="match status" value="1"/>
</dbReference>
<evidence type="ECO:0000313" key="8">
    <source>
        <dbReference type="EMBL" id="WTW62614.1"/>
    </source>
</evidence>
<protein>
    <recommendedName>
        <fullName evidence="7">HTTM-like domain-containing protein</fullName>
    </recommendedName>
</protein>
<evidence type="ECO:0000259" key="7">
    <source>
        <dbReference type="SMART" id="SM00752"/>
    </source>
</evidence>
<evidence type="ECO:0000256" key="2">
    <source>
        <dbReference type="ARBA" id="ARBA00022692"/>
    </source>
</evidence>
<evidence type="ECO:0000256" key="1">
    <source>
        <dbReference type="ARBA" id="ARBA00004127"/>
    </source>
</evidence>
<gene>
    <name evidence="8" type="ORF">OG549_19255</name>
</gene>
<keyword evidence="4 6" id="KW-0472">Membrane</keyword>
<reference evidence="8" key="1">
    <citation type="submission" date="2022-10" db="EMBL/GenBank/DDBJ databases">
        <title>The complete genomes of actinobacterial strains from the NBC collection.</title>
        <authorList>
            <person name="Joergensen T.S."/>
            <person name="Alvarez Arevalo M."/>
            <person name="Sterndorff E.B."/>
            <person name="Faurdal D."/>
            <person name="Vuksanovic O."/>
            <person name="Mourched A.-S."/>
            <person name="Charusanti P."/>
            <person name="Shaw S."/>
            <person name="Blin K."/>
            <person name="Weber T."/>
        </authorList>
    </citation>
    <scope>NUCLEOTIDE SEQUENCE</scope>
    <source>
        <strain evidence="8">NBC_00003</strain>
    </source>
</reference>
<keyword evidence="3 6" id="KW-1133">Transmembrane helix</keyword>
<dbReference type="SMART" id="SM00752">
    <property type="entry name" value="HTTM"/>
    <property type="match status" value="1"/>
</dbReference>
<name>A0AAU2V7A7_9ACTN</name>
<evidence type="ECO:0000256" key="4">
    <source>
        <dbReference type="ARBA" id="ARBA00023136"/>
    </source>
</evidence>
<sequence length="346" mass="38125">MRAWATSGMARIDAGLLKMASRKHRLIGIALLRIVIGAATIMYCLADYGNRRFLWGPDSYNSIQTAKSALSEGSFSLYLFSHSTVWFEVVFHATILVSAVFMVYGGRALTLVQAILMWSLHNRNQDVLEGGDNLAQILIIFMIFTVSNAYFAPGAKQRRARFREQSGPSVPTVLHNLAAYLIVFQTAVLYFAAGYWKITGKMWQDGVAMYYISRLTGFQMWPAYAHLMSNAYVTTAVSYFTFFIELTLPFAILSARGWVRKANTLALEGMHLGIMAFMGLVCFGLLMIGADCTCLRDEDYRSLKSRAMAIGSRFARRVKPAAPSGPAPAIDPPVSVLAAQGSGADA</sequence>
<feature type="transmembrane region" description="Helical" evidence="6">
    <location>
        <begin position="133"/>
        <end position="153"/>
    </location>
</feature>
<dbReference type="EMBL" id="CP108318">
    <property type="protein sequence ID" value="WTW62614.1"/>
    <property type="molecule type" value="Genomic_DNA"/>
</dbReference>
<organism evidence="8">
    <name type="scientific">Streptomyces sp. NBC_00003</name>
    <dbReference type="NCBI Taxonomy" id="2903608"/>
    <lineage>
        <taxon>Bacteria</taxon>
        <taxon>Bacillati</taxon>
        <taxon>Actinomycetota</taxon>
        <taxon>Actinomycetes</taxon>
        <taxon>Kitasatosporales</taxon>
        <taxon>Streptomycetaceae</taxon>
        <taxon>Streptomyces</taxon>
    </lineage>
</organism>
<feature type="transmembrane region" description="Helical" evidence="6">
    <location>
        <begin position="231"/>
        <end position="253"/>
    </location>
</feature>
<dbReference type="PANTHER" id="PTHR39535:SF2">
    <property type="entry name" value="HTTM DOMAIN-CONTAINING PROTEIN"/>
    <property type="match status" value="1"/>
</dbReference>